<comment type="caution">
    <text evidence="1">The sequence shown here is derived from an EMBL/GenBank/DDBJ whole genome shotgun (WGS) entry which is preliminary data.</text>
</comment>
<dbReference type="PATRIC" id="fig|1263870.3.peg.6052"/>
<accession>M5U4R3</accession>
<dbReference type="EMBL" id="ANOH01000401">
    <property type="protein sequence ID" value="EMI52846.1"/>
    <property type="molecule type" value="Genomic_DNA"/>
</dbReference>
<evidence type="ECO:0000313" key="2">
    <source>
        <dbReference type="Proteomes" id="UP000011885"/>
    </source>
</evidence>
<dbReference type="Proteomes" id="UP000011885">
    <property type="component" value="Unassembled WGS sequence"/>
</dbReference>
<name>M5U4R3_9BACT</name>
<organism evidence="1 2">
    <name type="scientific">Rhodopirellula sallentina SM41</name>
    <dbReference type="NCBI Taxonomy" id="1263870"/>
    <lineage>
        <taxon>Bacteria</taxon>
        <taxon>Pseudomonadati</taxon>
        <taxon>Planctomycetota</taxon>
        <taxon>Planctomycetia</taxon>
        <taxon>Pirellulales</taxon>
        <taxon>Pirellulaceae</taxon>
        <taxon>Rhodopirellula</taxon>
    </lineage>
</organism>
<dbReference type="AlphaFoldDB" id="M5U4R3"/>
<gene>
    <name evidence="1" type="ORF">RSSM_05711</name>
</gene>
<proteinExistence type="predicted"/>
<keyword evidence="2" id="KW-1185">Reference proteome</keyword>
<sequence>MTGKTESVETTLANTQQKTPTSVGLYHHLVYEDLAWRVACQARFFRARTESLFCALCQRLVWPLVGLPV</sequence>
<protein>
    <submittedName>
        <fullName evidence="1">Uncharacterized protein</fullName>
    </submittedName>
</protein>
<evidence type="ECO:0000313" key="1">
    <source>
        <dbReference type="EMBL" id="EMI52846.1"/>
    </source>
</evidence>
<reference evidence="1 2" key="1">
    <citation type="journal article" date="2013" name="Mar. Genomics">
        <title>Expression of sulfatases in Rhodopirellula baltica and the diversity of sulfatases in the genus Rhodopirellula.</title>
        <authorList>
            <person name="Wegner C.E."/>
            <person name="Richter-Heitmann T."/>
            <person name="Klindworth A."/>
            <person name="Klockow C."/>
            <person name="Richter M."/>
            <person name="Achstetter T."/>
            <person name="Glockner F.O."/>
            <person name="Harder J."/>
        </authorList>
    </citation>
    <scope>NUCLEOTIDE SEQUENCE [LARGE SCALE GENOMIC DNA]</scope>
    <source>
        <strain evidence="1 2">SM41</strain>
    </source>
</reference>